<sequence length="278" mass="31354">MAFKANMVRFVLKLANVILLFLGLAMGLYALATYTEYKKLKGDHHDDPKEVFAPSDLIQHGLALLGSNNNNNNFDWLNNTKVPVYITGLGKSRLPLGLPTRYVWLTSRPLSLGSVHAGGAGVFTTLTATTGLYATDSGGACCLNLYSFQLLVMLVFQVTVVGLIYSHKIYIPDDQKKSAEHSKFFRFLEKQEKISRILALAILVLQVLCIMCACLLKRMKWRPRDEFEFDDFEHSSAAQNRQPLLHFSDPDRVPGSSKKKKKRRGKSSDIRDKYYDDV</sequence>
<feature type="transmembrane region" description="Helical" evidence="2">
    <location>
        <begin position="110"/>
        <end position="133"/>
    </location>
</feature>
<feature type="transmembrane region" description="Helical" evidence="2">
    <location>
        <begin position="12"/>
        <end position="32"/>
    </location>
</feature>
<feature type="transmembrane region" description="Helical" evidence="2">
    <location>
        <begin position="145"/>
        <end position="165"/>
    </location>
</feature>
<keyword evidence="2" id="KW-1133">Transmembrane helix</keyword>
<feature type="transmembrane region" description="Helical" evidence="2">
    <location>
        <begin position="194"/>
        <end position="216"/>
    </location>
</feature>
<evidence type="ECO:0000256" key="2">
    <source>
        <dbReference type="SAM" id="Phobius"/>
    </source>
</evidence>
<evidence type="ECO:0000313" key="3">
    <source>
        <dbReference type="EMBL" id="CAE0192877.1"/>
    </source>
</evidence>
<name>A0A7S3FP64_9CHLO</name>
<gene>
    <name evidence="3" type="ORF">CROS1456_LOCUS5967</name>
</gene>
<protein>
    <submittedName>
        <fullName evidence="3">Uncharacterized protein</fullName>
    </submittedName>
</protein>
<feature type="region of interest" description="Disordered" evidence="1">
    <location>
        <begin position="240"/>
        <end position="278"/>
    </location>
</feature>
<evidence type="ECO:0000256" key="1">
    <source>
        <dbReference type="SAM" id="MobiDB-lite"/>
    </source>
</evidence>
<keyword evidence="2" id="KW-0472">Membrane</keyword>
<keyword evidence="2" id="KW-0812">Transmembrane</keyword>
<accession>A0A7S3FP64</accession>
<proteinExistence type="predicted"/>
<dbReference type="AlphaFoldDB" id="A0A7S3FP64"/>
<reference evidence="3" key="1">
    <citation type="submission" date="2021-01" db="EMBL/GenBank/DDBJ databases">
        <authorList>
            <person name="Corre E."/>
            <person name="Pelletier E."/>
            <person name="Niang G."/>
            <person name="Scheremetjew M."/>
            <person name="Finn R."/>
            <person name="Kale V."/>
            <person name="Holt S."/>
            <person name="Cochrane G."/>
            <person name="Meng A."/>
            <person name="Brown T."/>
            <person name="Cohen L."/>
        </authorList>
    </citation>
    <scope>NUCLEOTIDE SEQUENCE</scope>
    <source>
        <strain evidence="3">RCC1871</strain>
    </source>
</reference>
<feature type="compositionally biased region" description="Basic and acidic residues" evidence="1">
    <location>
        <begin position="266"/>
        <end position="278"/>
    </location>
</feature>
<dbReference type="EMBL" id="HBHZ01007705">
    <property type="protein sequence ID" value="CAE0192877.1"/>
    <property type="molecule type" value="Transcribed_RNA"/>
</dbReference>
<organism evidence="3">
    <name type="scientific">Chloropicon roscoffensis</name>
    <dbReference type="NCBI Taxonomy" id="1461544"/>
    <lineage>
        <taxon>Eukaryota</taxon>
        <taxon>Viridiplantae</taxon>
        <taxon>Chlorophyta</taxon>
        <taxon>Chloropicophyceae</taxon>
        <taxon>Chloropicales</taxon>
        <taxon>Chloropicaceae</taxon>
        <taxon>Chloropicon</taxon>
    </lineage>
</organism>